<dbReference type="HOGENOM" id="CLU_2231698_0_0_0"/>
<dbReference type="Proteomes" id="UP000001660">
    <property type="component" value="Chromosome"/>
</dbReference>
<dbReference type="KEGG" id="nde:NIDE3767"/>
<proteinExistence type="predicted"/>
<evidence type="ECO:0008006" key="3">
    <source>
        <dbReference type="Google" id="ProtNLM"/>
    </source>
</evidence>
<name>D8P7U7_9BACT</name>
<keyword evidence="2" id="KW-1185">Reference proteome</keyword>
<dbReference type="AlphaFoldDB" id="D8P7U7"/>
<evidence type="ECO:0000313" key="1">
    <source>
        <dbReference type="EMBL" id="CBK43443.1"/>
    </source>
</evidence>
<protein>
    <recommendedName>
        <fullName evidence="3">DUF5666 domain-containing protein</fullName>
    </recommendedName>
</protein>
<sequence length="105" mass="12193">MNMRSLMFVTLIWVGMVAPVLGFQTAAVFPVSRVEHVDLRNHLLTFKTQDGQLRMLRVADSLAMRREWLSKGDLVSIEVDLDDQIVNIVKVDRRAEPDRQMSRRR</sequence>
<gene>
    <name evidence="1" type="ORF">NIDE3767</name>
</gene>
<accession>D8P7U7</accession>
<dbReference type="EMBL" id="FP929003">
    <property type="protein sequence ID" value="CBK43443.1"/>
    <property type="molecule type" value="Genomic_DNA"/>
</dbReference>
<evidence type="ECO:0000313" key="2">
    <source>
        <dbReference type="Proteomes" id="UP000001660"/>
    </source>
</evidence>
<organism evidence="1 2">
    <name type="scientific">Nitrospira defluvii</name>
    <dbReference type="NCBI Taxonomy" id="330214"/>
    <lineage>
        <taxon>Bacteria</taxon>
        <taxon>Pseudomonadati</taxon>
        <taxon>Nitrospirota</taxon>
        <taxon>Nitrospiria</taxon>
        <taxon>Nitrospirales</taxon>
        <taxon>Nitrospiraceae</taxon>
        <taxon>Nitrospira</taxon>
    </lineage>
</organism>
<reference evidence="1 2" key="1">
    <citation type="journal article" date="2010" name="Proc. Natl. Acad. Sci. U.S.A.">
        <title>A Nitrospira metagenome illuminates the physiology and evolution of globally important nitrite-oxidizing bacteria.</title>
        <authorList>
            <person name="Lucker S."/>
            <person name="Wagner M."/>
            <person name="Maixner F."/>
            <person name="Pelletier E."/>
            <person name="Koch H."/>
            <person name="Vacherie B."/>
            <person name="Rattei T."/>
            <person name="Sinninghe Damste J."/>
            <person name="Spieck E."/>
            <person name="Le Paslier D."/>
            <person name="Daims H."/>
        </authorList>
    </citation>
    <scope>NUCLEOTIDE SEQUENCE [LARGE SCALE GENOMIC DNA]</scope>
</reference>